<dbReference type="Pfam" id="PF00378">
    <property type="entry name" value="ECH_1"/>
    <property type="match status" value="1"/>
</dbReference>
<reference evidence="1 2" key="1">
    <citation type="journal article" date="2017" name="Int. J. Syst. Evol. Microbiol.">
        <title>Ramlibacter monticola sp. nov., isolated from forest soil.</title>
        <authorList>
            <person name="Chaudhary D.K."/>
            <person name="Kim J."/>
        </authorList>
    </citation>
    <scope>NUCLEOTIDE SEQUENCE [LARGE SCALE GENOMIC DNA]</scope>
    <source>
        <strain evidence="1 2">KACC 19175</strain>
    </source>
</reference>
<accession>A0A937CXV5</accession>
<comment type="caution">
    <text evidence="1">The sequence shown here is derived from an EMBL/GenBank/DDBJ whole genome shotgun (WGS) entry which is preliminary data.</text>
</comment>
<dbReference type="InterPro" id="IPR001753">
    <property type="entry name" value="Enoyl-CoA_hydra/iso"/>
</dbReference>
<sequence>MQIKSILVQQQPEKPLSLPAPDTPVDYQTHPSRYRHWKLSFEGAVARLVADFDENAGLRPGYKLKLNSYDLGVDIELNDAVNRIRFEHPEVRTVVLTSARDKVFCSGANIFMLGLSSHAWKVNFCKFTNETRNGLEDSSRYSGLKFLAAVNGACAGGGYELALACDEIILVDDRNSAVSLPEVPLLGVLPGTGGLTRVTDKRHVRHDLADIFCTTAEGVRGQKAVDWRLVDEVVRPAQFAARVQERALQLAEGSDRPAGARGVELTPLERTIEADALRYSAVNVEIDRARRIATLTVKAPAAPVEGEIAAIEAQGAAWYPLRLARELEDAILLLRTNEPDIGTWLLRTEGKAEHVRSMDAALLAHGGHWFVRETVGYLRRTFSRLDVSSRSLFALIEQGSCFVGSLLELALACDRSYQLALPDDPSSAPTIEVAETNFGLYPMATGQSRLGRRFYDEAPALAAVRARAGEPLDAASAFALGLVTSNPDDIDWPDEIRLAIEERVAMSPDALTGMEANLRFNGPETMFTRIFGRLTAWQNWIFQRPNAVGEKGALKVYGKGDRAAFDFNRV</sequence>
<proteinExistence type="predicted"/>
<dbReference type="InterPro" id="IPR017633">
    <property type="entry name" value="Benz-CoA_dihydrodiol_lyase"/>
</dbReference>
<dbReference type="Proteomes" id="UP000599109">
    <property type="component" value="Unassembled WGS sequence"/>
</dbReference>
<name>A0A937CXV5_9BURK</name>
<dbReference type="Gene3D" id="3.90.226.10">
    <property type="entry name" value="2-enoyl-CoA Hydratase, Chain A, domain 1"/>
    <property type="match status" value="2"/>
</dbReference>
<keyword evidence="1" id="KW-0456">Lyase</keyword>
<dbReference type="PANTHER" id="PTHR11941">
    <property type="entry name" value="ENOYL-COA HYDRATASE-RELATED"/>
    <property type="match status" value="1"/>
</dbReference>
<protein>
    <submittedName>
        <fullName evidence="1">Benzoyl-CoA-dihydrodiol lyase</fullName>
    </submittedName>
</protein>
<organism evidence="1 2">
    <name type="scientific">Ramlibacter monticola</name>
    <dbReference type="NCBI Taxonomy" id="1926872"/>
    <lineage>
        <taxon>Bacteria</taxon>
        <taxon>Pseudomonadati</taxon>
        <taxon>Pseudomonadota</taxon>
        <taxon>Betaproteobacteria</taxon>
        <taxon>Burkholderiales</taxon>
        <taxon>Comamonadaceae</taxon>
        <taxon>Ramlibacter</taxon>
    </lineage>
</organism>
<dbReference type="InterPro" id="IPR029045">
    <property type="entry name" value="ClpP/crotonase-like_dom_sf"/>
</dbReference>
<evidence type="ECO:0000313" key="1">
    <source>
        <dbReference type="EMBL" id="MBL0394562.1"/>
    </source>
</evidence>
<dbReference type="GO" id="GO:0016829">
    <property type="term" value="F:lyase activity"/>
    <property type="evidence" value="ECO:0007669"/>
    <property type="project" value="UniProtKB-KW"/>
</dbReference>
<gene>
    <name evidence="1" type="ORF">JJ685_25710</name>
</gene>
<dbReference type="RefSeq" id="WP_201677274.1">
    <property type="nucleotide sequence ID" value="NZ_JAEQNE010000008.1"/>
</dbReference>
<dbReference type="EMBL" id="JAEQNE010000008">
    <property type="protein sequence ID" value="MBL0394562.1"/>
    <property type="molecule type" value="Genomic_DNA"/>
</dbReference>
<keyword evidence="2" id="KW-1185">Reference proteome</keyword>
<dbReference type="AlphaFoldDB" id="A0A937CXV5"/>
<dbReference type="SUPFAM" id="SSF52096">
    <property type="entry name" value="ClpP/crotonase"/>
    <property type="match status" value="2"/>
</dbReference>
<dbReference type="PANTHER" id="PTHR11941:SF54">
    <property type="entry name" value="ENOYL-COA HYDRATASE, MITOCHONDRIAL"/>
    <property type="match status" value="1"/>
</dbReference>
<evidence type="ECO:0000313" key="2">
    <source>
        <dbReference type="Proteomes" id="UP000599109"/>
    </source>
</evidence>
<dbReference type="NCBIfam" id="TIGR03222">
    <property type="entry name" value="benzo_boxC"/>
    <property type="match status" value="1"/>
</dbReference>
<dbReference type="GO" id="GO:0006635">
    <property type="term" value="P:fatty acid beta-oxidation"/>
    <property type="evidence" value="ECO:0007669"/>
    <property type="project" value="TreeGrafter"/>
</dbReference>
<dbReference type="CDD" id="cd06558">
    <property type="entry name" value="crotonase-like"/>
    <property type="match status" value="1"/>
</dbReference>